<protein>
    <submittedName>
        <fullName evidence="2">Uncharacterized protein</fullName>
    </submittedName>
</protein>
<evidence type="ECO:0000313" key="3">
    <source>
        <dbReference type="Proteomes" id="UP000325433"/>
    </source>
</evidence>
<dbReference type="Proteomes" id="UP000325433">
    <property type="component" value="Unassembled WGS sequence"/>
</dbReference>
<dbReference type="EMBL" id="ML738318">
    <property type="protein sequence ID" value="KAE8314413.1"/>
    <property type="molecule type" value="Genomic_DNA"/>
</dbReference>
<evidence type="ECO:0000313" key="2">
    <source>
        <dbReference type="EMBL" id="KAE8314413.1"/>
    </source>
</evidence>
<evidence type="ECO:0000256" key="1">
    <source>
        <dbReference type="SAM" id="MobiDB-lite"/>
    </source>
</evidence>
<feature type="region of interest" description="Disordered" evidence="1">
    <location>
        <begin position="129"/>
        <end position="159"/>
    </location>
</feature>
<proteinExistence type="predicted"/>
<organism evidence="2 3">
    <name type="scientific">Aspergillus transmontanensis</name>
    <dbReference type="NCBI Taxonomy" id="1034304"/>
    <lineage>
        <taxon>Eukaryota</taxon>
        <taxon>Fungi</taxon>
        <taxon>Dikarya</taxon>
        <taxon>Ascomycota</taxon>
        <taxon>Pezizomycotina</taxon>
        <taxon>Eurotiomycetes</taxon>
        <taxon>Eurotiomycetidae</taxon>
        <taxon>Eurotiales</taxon>
        <taxon>Aspergillaceae</taxon>
        <taxon>Aspergillus</taxon>
        <taxon>Aspergillus subgen. Circumdati</taxon>
    </lineage>
</organism>
<dbReference type="AlphaFoldDB" id="A0A5N6W0W4"/>
<name>A0A5N6W0W4_9EURO</name>
<gene>
    <name evidence="2" type="ORF">BDV41DRAFT_214435</name>
</gene>
<sequence length="179" mass="20092">MYPWLGYRGIVWGVIRACHWTGLAAKPVRNYSGLIHYGMIAGKGTCQNGTRLKGNYGSGGEGAWGALGFRIEFFINCQSRRKRERRLPIESILDVSNKVYHGMDRLDRTGDVLGLYRTGYGKVQLIPRSKRTPTPAFSPSTSLPRKVAATTPPTPEEYKLRPTCQCESPMRIRSRLFPA</sequence>
<keyword evidence="3" id="KW-1185">Reference proteome</keyword>
<accession>A0A5N6W0W4</accession>
<reference evidence="3" key="1">
    <citation type="submission" date="2019-04" db="EMBL/GenBank/DDBJ databases">
        <title>Friends and foes A comparative genomics studyof 23 Aspergillus species from section Flavi.</title>
        <authorList>
            <consortium name="DOE Joint Genome Institute"/>
            <person name="Kjaerbolling I."/>
            <person name="Vesth T."/>
            <person name="Frisvad J.C."/>
            <person name="Nybo J.L."/>
            <person name="Theobald S."/>
            <person name="Kildgaard S."/>
            <person name="Isbrandt T."/>
            <person name="Kuo A."/>
            <person name="Sato A."/>
            <person name="Lyhne E.K."/>
            <person name="Kogle M.E."/>
            <person name="Wiebenga A."/>
            <person name="Kun R.S."/>
            <person name="Lubbers R.J."/>
            <person name="Makela M.R."/>
            <person name="Barry K."/>
            <person name="Chovatia M."/>
            <person name="Clum A."/>
            <person name="Daum C."/>
            <person name="Haridas S."/>
            <person name="He G."/>
            <person name="LaButti K."/>
            <person name="Lipzen A."/>
            <person name="Mondo S."/>
            <person name="Riley R."/>
            <person name="Salamov A."/>
            <person name="Simmons B.A."/>
            <person name="Magnuson J.K."/>
            <person name="Henrissat B."/>
            <person name="Mortensen U.H."/>
            <person name="Larsen T.O."/>
            <person name="Devries R.P."/>
            <person name="Grigoriev I.V."/>
            <person name="Machida M."/>
            <person name="Baker S.E."/>
            <person name="Andersen M.R."/>
        </authorList>
    </citation>
    <scope>NUCLEOTIDE SEQUENCE [LARGE SCALE GENOMIC DNA]</scope>
    <source>
        <strain evidence="3">CBS 130015</strain>
    </source>
</reference>